<comment type="caution">
    <text evidence="1">The sequence shown here is derived from an EMBL/GenBank/DDBJ whole genome shotgun (WGS) entry which is preliminary data.</text>
</comment>
<protein>
    <submittedName>
        <fullName evidence="1">Uncharacterized protein</fullName>
    </submittedName>
</protein>
<evidence type="ECO:0000313" key="2">
    <source>
        <dbReference type="Proteomes" id="UP000622166"/>
    </source>
</evidence>
<name>A0A918PH53_9ACTN</name>
<gene>
    <name evidence="1" type="ORF">GCM10010365_30480</name>
</gene>
<accession>A0A918PH53</accession>
<evidence type="ECO:0000313" key="1">
    <source>
        <dbReference type="EMBL" id="GGZ09024.1"/>
    </source>
</evidence>
<sequence length="94" mass="9924">MEDVGGAVGRCPGQLPAPGEVRAAAAQNAGEGTPDHCGLLRMRVRMRVRMRGRVCPADADRARTGTAQKLIPPRRLARLSPPALMLGAMAVLAR</sequence>
<keyword evidence="2" id="KW-1185">Reference proteome</keyword>
<reference evidence="1" key="1">
    <citation type="journal article" date="2014" name="Int. J. Syst. Evol. Microbiol.">
        <title>Complete genome sequence of Corynebacterium casei LMG S-19264T (=DSM 44701T), isolated from a smear-ripened cheese.</title>
        <authorList>
            <consortium name="US DOE Joint Genome Institute (JGI-PGF)"/>
            <person name="Walter F."/>
            <person name="Albersmeier A."/>
            <person name="Kalinowski J."/>
            <person name="Ruckert C."/>
        </authorList>
    </citation>
    <scope>NUCLEOTIDE SEQUENCE</scope>
    <source>
        <strain evidence="1">JCM 4815</strain>
    </source>
</reference>
<dbReference type="EMBL" id="BMVW01000004">
    <property type="protein sequence ID" value="GGZ09024.1"/>
    <property type="molecule type" value="Genomic_DNA"/>
</dbReference>
<dbReference type="Proteomes" id="UP000622166">
    <property type="component" value="Unassembled WGS sequence"/>
</dbReference>
<proteinExistence type="predicted"/>
<organism evidence="1 2">
    <name type="scientific">Streptomyces poonensis</name>
    <dbReference type="NCBI Taxonomy" id="68255"/>
    <lineage>
        <taxon>Bacteria</taxon>
        <taxon>Bacillati</taxon>
        <taxon>Actinomycetota</taxon>
        <taxon>Actinomycetes</taxon>
        <taxon>Kitasatosporales</taxon>
        <taxon>Streptomycetaceae</taxon>
        <taxon>Streptomyces</taxon>
    </lineage>
</organism>
<reference evidence="1" key="2">
    <citation type="submission" date="2020-09" db="EMBL/GenBank/DDBJ databases">
        <authorList>
            <person name="Sun Q."/>
            <person name="Ohkuma M."/>
        </authorList>
    </citation>
    <scope>NUCLEOTIDE SEQUENCE</scope>
    <source>
        <strain evidence="1">JCM 4815</strain>
    </source>
</reference>
<dbReference type="AlphaFoldDB" id="A0A918PH53"/>